<feature type="compositionally biased region" description="Polar residues" evidence="2">
    <location>
        <begin position="1922"/>
        <end position="1934"/>
    </location>
</feature>
<feature type="region of interest" description="Disordered" evidence="2">
    <location>
        <begin position="1478"/>
        <end position="1498"/>
    </location>
</feature>
<feature type="region of interest" description="Disordered" evidence="2">
    <location>
        <begin position="1922"/>
        <end position="1974"/>
    </location>
</feature>
<feature type="region of interest" description="Disordered" evidence="2">
    <location>
        <begin position="1855"/>
        <end position="1898"/>
    </location>
</feature>
<feature type="region of interest" description="Disordered" evidence="2">
    <location>
        <begin position="898"/>
        <end position="920"/>
    </location>
</feature>
<dbReference type="GO" id="GO:0034453">
    <property type="term" value="P:microtubule anchoring"/>
    <property type="evidence" value="ECO:0007669"/>
    <property type="project" value="InterPro"/>
</dbReference>
<feature type="compositionally biased region" description="Polar residues" evidence="2">
    <location>
        <begin position="1178"/>
        <end position="1196"/>
    </location>
</feature>
<feature type="compositionally biased region" description="Polar residues" evidence="2">
    <location>
        <begin position="1222"/>
        <end position="1250"/>
    </location>
</feature>
<feature type="coiled-coil region" evidence="1">
    <location>
        <begin position="1525"/>
        <end position="1579"/>
    </location>
</feature>
<protein>
    <submittedName>
        <fullName evidence="5">Centrosome-associated protein 350</fullName>
    </submittedName>
</protein>
<feature type="compositionally biased region" description="Basic and acidic residues" evidence="2">
    <location>
        <begin position="370"/>
        <end position="411"/>
    </location>
</feature>
<dbReference type="RefSeq" id="XP_026284022.1">
    <property type="nucleotide sequence ID" value="XM_026428237.2"/>
</dbReference>
<dbReference type="PANTHER" id="PTHR13958:SF3">
    <property type="entry name" value="CAP-GLY DOMAIN-CONTAINING PROTEIN-RELATED"/>
    <property type="match status" value="1"/>
</dbReference>
<feature type="region of interest" description="Disordered" evidence="2">
    <location>
        <begin position="282"/>
        <end position="301"/>
    </location>
</feature>
<evidence type="ECO:0000256" key="1">
    <source>
        <dbReference type="SAM" id="Coils"/>
    </source>
</evidence>
<feature type="compositionally biased region" description="Polar residues" evidence="2">
    <location>
        <begin position="2109"/>
        <end position="2118"/>
    </location>
</feature>
<feature type="region of interest" description="Disordered" evidence="2">
    <location>
        <begin position="593"/>
        <end position="635"/>
    </location>
</feature>
<evidence type="ECO:0000313" key="4">
    <source>
        <dbReference type="Proteomes" id="UP000504606"/>
    </source>
</evidence>
<feature type="compositionally biased region" description="Polar residues" evidence="2">
    <location>
        <begin position="1762"/>
        <end position="1780"/>
    </location>
</feature>
<dbReference type="Pfam" id="PF14309">
    <property type="entry name" value="DUF4378"/>
    <property type="match status" value="1"/>
</dbReference>
<feature type="region of interest" description="Disordered" evidence="2">
    <location>
        <begin position="1755"/>
        <end position="1784"/>
    </location>
</feature>
<gene>
    <name evidence="5" type="primary">LOC113210311</name>
</gene>
<organism evidence="4 5">
    <name type="scientific">Frankliniella occidentalis</name>
    <name type="common">Western flower thrips</name>
    <name type="synonym">Euthrips occidentalis</name>
    <dbReference type="NCBI Taxonomy" id="133901"/>
    <lineage>
        <taxon>Eukaryota</taxon>
        <taxon>Metazoa</taxon>
        <taxon>Ecdysozoa</taxon>
        <taxon>Arthropoda</taxon>
        <taxon>Hexapoda</taxon>
        <taxon>Insecta</taxon>
        <taxon>Pterygota</taxon>
        <taxon>Neoptera</taxon>
        <taxon>Paraneoptera</taxon>
        <taxon>Thysanoptera</taxon>
        <taxon>Terebrantia</taxon>
        <taxon>Thripoidea</taxon>
        <taxon>Thripidae</taxon>
        <taxon>Frankliniella</taxon>
    </lineage>
</organism>
<feature type="compositionally biased region" description="Polar residues" evidence="2">
    <location>
        <begin position="669"/>
        <end position="681"/>
    </location>
</feature>
<feature type="compositionally biased region" description="Basic and acidic residues" evidence="2">
    <location>
        <begin position="684"/>
        <end position="693"/>
    </location>
</feature>
<feature type="region of interest" description="Disordered" evidence="2">
    <location>
        <begin position="1"/>
        <end position="36"/>
    </location>
</feature>
<feature type="compositionally biased region" description="Basic and acidic residues" evidence="2">
    <location>
        <begin position="282"/>
        <end position="291"/>
    </location>
</feature>
<feature type="compositionally biased region" description="Acidic residues" evidence="2">
    <location>
        <begin position="2122"/>
        <end position="2132"/>
    </location>
</feature>
<feature type="region of interest" description="Disordered" evidence="2">
    <location>
        <begin position="2085"/>
        <end position="2141"/>
    </location>
</feature>
<feature type="region of interest" description="Disordered" evidence="2">
    <location>
        <begin position="669"/>
        <end position="710"/>
    </location>
</feature>
<dbReference type="InterPro" id="IPR025486">
    <property type="entry name" value="DUF4378"/>
</dbReference>
<keyword evidence="4" id="KW-1185">Reference proteome</keyword>
<feature type="compositionally biased region" description="Basic and acidic residues" evidence="2">
    <location>
        <begin position="1986"/>
        <end position="2001"/>
    </location>
</feature>
<feature type="region of interest" description="Disordered" evidence="2">
    <location>
        <begin position="424"/>
        <end position="450"/>
    </location>
</feature>
<sequence length="2644" mass="294567">MWSSKLAAPPTGSSARAEINSKQAASSPQTHPIPVLDDGTLELDLSRHNYAERIAPAPLQFSGFPQSMDQKVDIHSRNETVRVYVSQQGHTVKLAHLQAPPSSYPVLSRVSKGLVNSDERKHAKSMPVNTTTTFHQRPRKTAMNNIQPVANELEKFQPIADSEQCSTKSADLGSEIKAKSCKMNVAKCRPLKLIPQTQQKNHLNSIDNPDLTVSEGHNKGCKHTESLNQTSGVKEELNSGLKKIMSDLAALDLPALSHNPFQTQSDKVNPKQILPVERNFMDSDHCKENDSPFKLTQAGQNETNDYELKKETWSAKALPSFRNSKGLNNMKTSKFDSMRSSSSSLNSGLKASSRVESNDDKACKHHEKRKSYDPEKAREYIRQQKQERLSRLRAEREQQQADMHARKQKLDELSRTSLKLVKASVKRKLSQPNSKLTEDQSVEHEEDCSSTKPMKILADETFDAHIKDCDSQTEPHNPSSNIMNQYSISDLPLSLDDSNAQLIKDICEMKSKIEAMAKSLKTTIEANRMNSAINNNGRNCGSGEDSKFKSAADHSMERNNTKGVNLNSKRQVEMNSQSPYLQSLTSNLRKMRESLQSVLSQSDVNPQEPSFKSTKSTTHSAHHRHRRILNTGSDSAFETVLQNSSSIRGPPLDGPLSCNLQRKTITTSFPTLPTAESQSLAFDQKYDRRRNSESESYPRPSTPKALTNSTLTSAALKPADLVKNVERHHSNGNKEQCSDWFEPLTSRPYPINFITAVKRKLSASVKTDDSENLLSHLDSTHNVNSQELHSIQKPLNYQPLKVNSNLPPFVTSRRSMGPTIPWLAATHQDEVESPLPTTNRVIEDQPVQRQTLDSQSCDRITVQRTSILDALNLEKMQAEFARALNPTAMNSCDITPAEKPLSAPNTPAKTSLKLERPSSLGRTGRLNFEQRQRPLIDNKVGSFDKLANGESKLKGTANNEVNSELVPPDVHLASSRLERKPGSIDSWVSHSRGSGDFAISHQEKSVSSVQSSSSSRDTFDIGHVFNPTALHLQFQAELNILDSFNESLCQVMEVEKVRAVALARHEAVSEIKSAVVGKEDKAIDIQTSLLKSNSEISTINYHRGSSNTNDITLLDVLTPDSDGKINTSTLPSLKDGLVSPCSTAASDIIGSFSKEKISDSGPSTVTVDDKNSPVCVESVNSGDKSISEDVLTTSDSVPEVMSPKPEAGPSSDSIPKEDKPQDVSSSEIQDVLNSPKSQNQQSTTPQFERSFSVDLSVNSIKGDSTFTGDDALIIESPKVGENHVFPTIVSGEDMFQFNLQMLEQLMHEEELRVQHRTTLMKLRVKVLGEMARTEVAALDLDKKKLREKGEDGHKDQMTALRKKQRGIMLRYQQQREDIERLRQTEELAWQERRLMYLQQMHLIRMQISTHVMLHKFEKCGSSISKKNRMAVKSIQDIRGSRNTHKSLPPEVTSIAEELPAVSLVVTQSSSVSMASLASEGSKSSAVSNSSRKATSGTACGHSIIGTEVGDNIGGAAGDSESSHLEERVMEGLNELQSRCRNLKEREKVLYERKQSVEQIIQWRRKLEDEERRLRDVERQTHSRHRSTLAKHMLRDRSTSPFQFSENGVSCVTANPSNGTAVRGILDISRNSRNIITGVGASASGSASVTEDIDSSIPEELAEQTSKPSLESTLDGTHVEQYANESFESEASEMKTLESQSMPQDGLQAVNLKEQIVKPTTIPDSDYETRLPKMSERTNKYPGVTIKVPLSPRLQRVQRRRYSSGSDDSMVLSQTETGSEQSDIEGRISALSEQLHQCKAEAERLRREAKRTRNERLIAKEQSLHKQLQAYESYISQLRRNLEAELKQSSVPIVRPQIKQPRVSPGKVASRRQDAELATSPGTDLSGLQATSPETPRKDLLRDEIDTESRDIEAASEAISTVVSEGASEITSEATSEVHSEVPSEVPSEVQSEVPSDVASEAASEVSENSSLVSQDAPSLVAIKDFKEESHNENTTPSKEEGMIESNSNDNESNYENVSLMKSEETNLLLTEPFDKTLELDKDMLILSLPETVSAKVPNQLNNLAINDKLIVGELNDDKCDKRSIEGHANQENEDISEGTDEALTDKDVTASNDQVQSKTSEEELEDVSETLEDDHGHATEKAAQTNVIRVFMREKEKESSSVEDGVQSLSNFGRNREEIVDLITNDLMKYLLGECLRPRAPSHSPSQDAVFNKVVNTSLHEATSDIMSIYKRRMIIASNQTKDVRQRVNEILAETSASSKLRTEGRIKEIMTTTYGVLSPEDSPCCSPSLSNSPVQSLTLTSHIEDSDTTYNKMAENRAMKNDIGKASETPMGLIGENAVDSEGFSQEWFDEDFGLTRSRREAEELRRQQLQIEQEIEQLQQQQAQVQEQIPYYYVREIPNKPPPPYTPPGQAPRVLSSSSSLASAVEEVRAVCTDRPVILKAIALAVDMLYDAHCKGIDLQSQEAPSSFIDVGFKLLQTSHLSEQELSVHKNSAKVYRKFLFDLAKELVLSAYSSESEDPNPPWLRPENWVRRRKALTVVPKTKEMLHEVVSRQVLVLFGFVPKASKENLTIRWSRKKRDHVDELLVRESQEEERQWTNYEQDEAVVKNNVAIAILDSLLDDTVQVLGDVFRRREQRQHCVVY</sequence>
<feature type="coiled-coil region" evidence="1">
    <location>
        <begin position="2356"/>
        <end position="2390"/>
    </location>
</feature>
<evidence type="ECO:0000259" key="3">
    <source>
        <dbReference type="Pfam" id="PF14309"/>
    </source>
</evidence>
<feature type="compositionally biased region" description="Low complexity" evidence="2">
    <location>
        <begin position="338"/>
        <end position="352"/>
    </location>
</feature>
<proteinExistence type="predicted"/>
<reference evidence="5" key="1">
    <citation type="submission" date="2025-08" db="UniProtKB">
        <authorList>
            <consortium name="RefSeq"/>
        </authorList>
    </citation>
    <scope>IDENTIFICATION</scope>
    <source>
        <tissue evidence="5">Whole organism</tissue>
    </source>
</reference>
<dbReference type="KEGG" id="foc:113210311"/>
<feature type="compositionally biased region" description="Polar residues" evidence="2">
    <location>
        <begin position="321"/>
        <end position="332"/>
    </location>
</feature>
<feature type="compositionally biased region" description="Acidic residues" evidence="2">
    <location>
        <begin position="2091"/>
        <end position="2102"/>
    </location>
</feature>
<feature type="compositionally biased region" description="Polar residues" evidence="2">
    <location>
        <begin position="20"/>
        <end position="30"/>
    </location>
</feature>
<feature type="region of interest" description="Disordered" evidence="2">
    <location>
        <begin position="1986"/>
        <end position="2012"/>
    </location>
</feature>
<feature type="region of interest" description="Disordered" evidence="2">
    <location>
        <begin position="321"/>
        <end position="411"/>
    </location>
</feature>
<name>A0A6J1ST18_FRAOC</name>
<feature type="compositionally biased region" description="Low complexity" evidence="2">
    <location>
        <begin position="1478"/>
        <end position="1495"/>
    </location>
</feature>
<feature type="compositionally biased region" description="Polar residues" evidence="2">
    <location>
        <begin position="1879"/>
        <end position="1893"/>
    </location>
</feature>
<feature type="domain" description="DUF4378" evidence="3">
    <location>
        <begin position="2490"/>
        <end position="2623"/>
    </location>
</feature>
<dbReference type="GO" id="GO:0008017">
    <property type="term" value="F:microtubule binding"/>
    <property type="evidence" value="ECO:0007669"/>
    <property type="project" value="InterPro"/>
</dbReference>
<dbReference type="PANTHER" id="PTHR13958">
    <property type="entry name" value="CENTROSOME-ASSOCIATED PROTEIN 350"/>
    <property type="match status" value="1"/>
</dbReference>
<dbReference type="Proteomes" id="UP000504606">
    <property type="component" value="Unplaced"/>
</dbReference>
<feature type="region of interest" description="Disordered" evidence="2">
    <location>
        <begin position="1154"/>
        <end position="1250"/>
    </location>
</feature>
<evidence type="ECO:0000256" key="2">
    <source>
        <dbReference type="SAM" id="MobiDB-lite"/>
    </source>
</evidence>
<dbReference type="OrthoDB" id="306254at2759"/>
<keyword evidence="1" id="KW-0175">Coiled coil</keyword>
<feature type="compositionally biased region" description="Low complexity" evidence="2">
    <location>
        <begin position="1951"/>
        <end position="1973"/>
    </location>
</feature>
<feature type="coiled-coil region" evidence="1">
    <location>
        <begin position="1787"/>
        <end position="1847"/>
    </location>
</feature>
<feature type="compositionally biased region" description="Polar residues" evidence="2">
    <location>
        <begin position="593"/>
        <end position="611"/>
    </location>
</feature>
<dbReference type="GeneID" id="113210311"/>
<dbReference type="GO" id="GO:0005813">
    <property type="term" value="C:centrosome"/>
    <property type="evidence" value="ECO:0007669"/>
    <property type="project" value="InterPro"/>
</dbReference>
<accession>A0A6J1ST18</accession>
<evidence type="ECO:0000313" key="5">
    <source>
        <dbReference type="RefSeq" id="XP_026284022.1"/>
    </source>
</evidence>
<dbReference type="InterPro" id="IPR028750">
    <property type="entry name" value="CEP350/CC187"/>
</dbReference>
<feature type="compositionally biased region" description="Basic and acidic residues" evidence="2">
    <location>
        <begin position="436"/>
        <end position="449"/>
    </location>
</feature>